<name>A0AAD8H9N3_9APIA</name>
<accession>A0AAD8H9N3</accession>
<evidence type="ECO:0000313" key="3">
    <source>
        <dbReference type="Proteomes" id="UP001237642"/>
    </source>
</evidence>
<keyword evidence="3" id="KW-1185">Reference proteome</keyword>
<dbReference type="EMBL" id="JAUIZM010000009">
    <property type="protein sequence ID" value="KAK1362916.1"/>
    <property type="molecule type" value="Genomic_DNA"/>
</dbReference>
<evidence type="ECO:0000256" key="1">
    <source>
        <dbReference type="SAM" id="MobiDB-lite"/>
    </source>
</evidence>
<feature type="region of interest" description="Disordered" evidence="1">
    <location>
        <begin position="1"/>
        <end position="20"/>
    </location>
</feature>
<reference evidence="2" key="2">
    <citation type="submission" date="2023-05" db="EMBL/GenBank/DDBJ databases">
        <authorList>
            <person name="Schelkunov M.I."/>
        </authorList>
    </citation>
    <scope>NUCLEOTIDE SEQUENCE</scope>
    <source>
        <strain evidence="2">Hsosn_3</strain>
        <tissue evidence="2">Leaf</tissue>
    </source>
</reference>
<dbReference type="Proteomes" id="UP001237642">
    <property type="component" value="Unassembled WGS sequence"/>
</dbReference>
<organism evidence="2 3">
    <name type="scientific">Heracleum sosnowskyi</name>
    <dbReference type="NCBI Taxonomy" id="360622"/>
    <lineage>
        <taxon>Eukaryota</taxon>
        <taxon>Viridiplantae</taxon>
        <taxon>Streptophyta</taxon>
        <taxon>Embryophyta</taxon>
        <taxon>Tracheophyta</taxon>
        <taxon>Spermatophyta</taxon>
        <taxon>Magnoliopsida</taxon>
        <taxon>eudicotyledons</taxon>
        <taxon>Gunneridae</taxon>
        <taxon>Pentapetalae</taxon>
        <taxon>asterids</taxon>
        <taxon>campanulids</taxon>
        <taxon>Apiales</taxon>
        <taxon>Apiaceae</taxon>
        <taxon>Apioideae</taxon>
        <taxon>apioid superclade</taxon>
        <taxon>Tordylieae</taxon>
        <taxon>Tordyliinae</taxon>
        <taxon>Heracleum</taxon>
    </lineage>
</organism>
<gene>
    <name evidence="2" type="ORF">POM88_038477</name>
</gene>
<dbReference type="AlphaFoldDB" id="A0AAD8H9N3"/>
<protein>
    <submittedName>
        <fullName evidence="2">Uncharacterized protein</fullName>
    </submittedName>
</protein>
<sequence length="132" mass="14930">MKLKVDREQSDKKNEQKEDNCTEEVMKDCGCWDSSPDQNLAPNMSSAMSSAVYELDSLTEDQNVELNKALEDITCVVQVEMKSMDKKHPYQMIFAGFCIHPSGLIMTCAHPLLRCVTKDIKILAFMPATHEL</sequence>
<comment type="caution">
    <text evidence="2">The sequence shown here is derived from an EMBL/GenBank/DDBJ whole genome shotgun (WGS) entry which is preliminary data.</text>
</comment>
<proteinExistence type="predicted"/>
<evidence type="ECO:0000313" key="2">
    <source>
        <dbReference type="EMBL" id="KAK1362916.1"/>
    </source>
</evidence>
<reference evidence="2" key="1">
    <citation type="submission" date="2023-02" db="EMBL/GenBank/DDBJ databases">
        <title>Genome of toxic invasive species Heracleum sosnowskyi carries increased number of genes despite the absence of recent whole-genome duplications.</title>
        <authorList>
            <person name="Schelkunov M."/>
            <person name="Shtratnikova V."/>
            <person name="Makarenko M."/>
            <person name="Klepikova A."/>
            <person name="Omelchenko D."/>
            <person name="Novikova G."/>
            <person name="Obukhova E."/>
            <person name="Bogdanov V."/>
            <person name="Penin A."/>
            <person name="Logacheva M."/>
        </authorList>
    </citation>
    <scope>NUCLEOTIDE SEQUENCE</scope>
    <source>
        <strain evidence="2">Hsosn_3</strain>
        <tissue evidence="2">Leaf</tissue>
    </source>
</reference>